<keyword evidence="1" id="KW-0812">Transmembrane</keyword>
<keyword evidence="3" id="KW-1185">Reference proteome</keyword>
<feature type="non-terminal residue" evidence="2">
    <location>
        <position position="1"/>
    </location>
</feature>
<evidence type="ECO:0000313" key="3">
    <source>
        <dbReference type="Proteomes" id="UP001432322"/>
    </source>
</evidence>
<gene>
    <name evidence="2" type="ORF">PFISCL1PPCAC_14510</name>
</gene>
<evidence type="ECO:0000313" key="2">
    <source>
        <dbReference type="EMBL" id="GMT23213.1"/>
    </source>
</evidence>
<dbReference type="InterPro" id="IPR019429">
    <property type="entry name" value="7TM_GPCR_serpentine_rcpt_Sri"/>
</dbReference>
<keyword evidence="1" id="KW-1133">Transmembrane helix</keyword>
<feature type="non-terminal residue" evidence="2">
    <location>
        <position position="105"/>
    </location>
</feature>
<protein>
    <recommendedName>
        <fullName evidence="4">G protein-coupled receptor</fullName>
    </recommendedName>
</protein>
<feature type="transmembrane region" description="Helical" evidence="1">
    <location>
        <begin position="28"/>
        <end position="53"/>
    </location>
</feature>
<name>A0AAV5VXX3_9BILA</name>
<dbReference type="EMBL" id="BTSY01000004">
    <property type="protein sequence ID" value="GMT23213.1"/>
    <property type="molecule type" value="Genomic_DNA"/>
</dbReference>
<accession>A0AAV5VXX3</accession>
<proteinExistence type="predicted"/>
<sequence>VVTHVLSIVVIYLMVTATPESARPLTRYLLLLQISITLTDLNFGLLFCPISLAPAPAGICNGLLCVYCRLPPHIGLILTFFSLGLVSLSVVLCLHHKYVTISRLA</sequence>
<organism evidence="2 3">
    <name type="scientific">Pristionchus fissidentatus</name>
    <dbReference type="NCBI Taxonomy" id="1538716"/>
    <lineage>
        <taxon>Eukaryota</taxon>
        <taxon>Metazoa</taxon>
        <taxon>Ecdysozoa</taxon>
        <taxon>Nematoda</taxon>
        <taxon>Chromadorea</taxon>
        <taxon>Rhabditida</taxon>
        <taxon>Rhabditina</taxon>
        <taxon>Diplogasteromorpha</taxon>
        <taxon>Diplogasteroidea</taxon>
        <taxon>Neodiplogasteridae</taxon>
        <taxon>Pristionchus</taxon>
    </lineage>
</organism>
<dbReference type="Pfam" id="PF10327">
    <property type="entry name" value="7TM_GPCR_Sri"/>
    <property type="match status" value="1"/>
</dbReference>
<feature type="transmembrane region" description="Helical" evidence="1">
    <location>
        <begin position="73"/>
        <end position="94"/>
    </location>
</feature>
<comment type="caution">
    <text evidence="2">The sequence shown here is derived from an EMBL/GenBank/DDBJ whole genome shotgun (WGS) entry which is preliminary data.</text>
</comment>
<evidence type="ECO:0000256" key="1">
    <source>
        <dbReference type="SAM" id="Phobius"/>
    </source>
</evidence>
<dbReference type="AlphaFoldDB" id="A0AAV5VXX3"/>
<keyword evidence="1" id="KW-0472">Membrane</keyword>
<dbReference type="PANTHER" id="PTHR45830">
    <property type="entry name" value="SERPENTINE RECEPTOR, CLASS I"/>
    <property type="match status" value="1"/>
</dbReference>
<evidence type="ECO:0008006" key="4">
    <source>
        <dbReference type="Google" id="ProtNLM"/>
    </source>
</evidence>
<dbReference type="Proteomes" id="UP001432322">
    <property type="component" value="Unassembled WGS sequence"/>
</dbReference>
<reference evidence="2" key="1">
    <citation type="submission" date="2023-10" db="EMBL/GenBank/DDBJ databases">
        <title>Genome assembly of Pristionchus species.</title>
        <authorList>
            <person name="Yoshida K."/>
            <person name="Sommer R.J."/>
        </authorList>
    </citation>
    <scope>NUCLEOTIDE SEQUENCE</scope>
    <source>
        <strain evidence="2">RS5133</strain>
    </source>
</reference>
<dbReference type="PANTHER" id="PTHR45830:SF15">
    <property type="entry name" value="SERPENTINE RECEPTOR, CLASS I"/>
    <property type="match status" value="1"/>
</dbReference>